<dbReference type="AlphaFoldDB" id="A0A0E9W3Q6"/>
<protein>
    <submittedName>
        <fullName evidence="2">Uncharacterized protein</fullName>
    </submittedName>
</protein>
<accession>A0A0E9W3Q6</accession>
<sequence>MEWGEGGEWVTSQPTGKMETAFWEAQQFHPRPKTQVYERPGGHRCS</sequence>
<feature type="region of interest" description="Disordered" evidence="1">
    <location>
        <begin position="26"/>
        <end position="46"/>
    </location>
</feature>
<reference evidence="2" key="2">
    <citation type="journal article" date="2015" name="Fish Shellfish Immunol.">
        <title>Early steps in the European eel (Anguilla anguilla)-Vibrio vulnificus interaction in the gills: Role of the RtxA13 toxin.</title>
        <authorList>
            <person name="Callol A."/>
            <person name="Pajuelo D."/>
            <person name="Ebbesson L."/>
            <person name="Teles M."/>
            <person name="MacKenzie S."/>
            <person name="Amaro C."/>
        </authorList>
    </citation>
    <scope>NUCLEOTIDE SEQUENCE</scope>
</reference>
<reference evidence="2" key="1">
    <citation type="submission" date="2014-11" db="EMBL/GenBank/DDBJ databases">
        <authorList>
            <person name="Amaro Gonzalez C."/>
        </authorList>
    </citation>
    <scope>NUCLEOTIDE SEQUENCE</scope>
</reference>
<proteinExistence type="predicted"/>
<evidence type="ECO:0000313" key="2">
    <source>
        <dbReference type="EMBL" id="JAH84977.1"/>
    </source>
</evidence>
<evidence type="ECO:0000256" key="1">
    <source>
        <dbReference type="SAM" id="MobiDB-lite"/>
    </source>
</evidence>
<dbReference type="EMBL" id="GBXM01023600">
    <property type="protein sequence ID" value="JAH84977.1"/>
    <property type="molecule type" value="Transcribed_RNA"/>
</dbReference>
<organism evidence="2">
    <name type="scientific">Anguilla anguilla</name>
    <name type="common">European freshwater eel</name>
    <name type="synonym">Muraena anguilla</name>
    <dbReference type="NCBI Taxonomy" id="7936"/>
    <lineage>
        <taxon>Eukaryota</taxon>
        <taxon>Metazoa</taxon>
        <taxon>Chordata</taxon>
        <taxon>Craniata</taxon>
        <taxon>Vertebrata</taxon>
        <taxon>Euteleostomi</taxon>
        <taxon>Actinopterygii</taxon>
        <taxon>Neopterygii</taxon>
        <taxon>Teleostei</taxon>
        <taxon>Anguilliformes</taxon>
        <taxon>Anguillidae</taxon>
        <taxon>Anguilla</taxon>
    </lineage>
</organism>
<name>A0A0E9W3Q6_ANGAN</name>